<dbReference type="Pfam" id="PF00126">
    <property type="entry name" value="HTH_1"/>
    <property type="match status" value="1"/>
</dbReference>
<comment type="similarity">
    <text evidence="1">Belongs to the LysR transcriptional regulatory family.</text>
</comment>
<keyword evidence="7" id="KW-1185">Reference proteome</keyword>
<evidence type="ECO:0000259" key="5">
    <source>
        <dbReference type="PROSITE" id="PS50931"/>
    </source>
</evidence>
<proteinExistence type="inferred from homology"/>
<dbReference type="InterPro" id="IPR036390">
    <property type="entry name" value="WH_DNA-bd_sf"/>
</dbReference>
<evidence type="ECO:0000313" key="7">
    <source>
        <dbReference type="Proteomes" id="UP000676967"/>
    </source>
</evidence>
<dbReference type="RefSeq" id="WP_189334972.1">
    <property type="nucleotide sequence ID" value="NZ_AP023356.1"/>
</dbReference>
<dbReference type="SUPFAM" id="SSF46785">
    <property type="entry name" value="Winged helix' DNA-binding domain"/>
    <property type="match status" value="1"/>
</dbReference>
<sequence length="299" mass="31862">MEERQLQYFVAVAEELNFTRAAQRTHAVQSTVSASVRALERHLGASLFERSTTRVALTEAGKALLPEARRALDALDQARAAVAGLRDRLTGSLRVGTLSGLTAVDLPGLVSDFRQRHPGVRLSLSMAAAGTDGLLAALRARELDVAFVGVQAAGVPDLHLHRIAEFQPRLLVPAGHPLAEQAAVTPAALADEPFVDLPPGFCNRIRTDHDFRRAGVTRTIAVEVSDITTIPGYVESGIGLALVPPLAAEDDHRVASVGLDPPAASWTLAAASLGTPTPSPPVRAFLDLIDTHVVRRDRY</sequence>
<evidence type="ECO:0000313" key="6">
    <source>
        <dbReference type="EMBL" id="BCJ47224.1"/>
    </source>
</evidence>
<gene>
    <name evidence="6" type="ORF">Aiant_78810</name>
</gene>
<dbReference type="PRINTS" id="PR00039">
    <property type="entry name" value="HTHLYSR"/>
</dbReference>
<dbReference type="SUPFAM" id="SSF53850">
    <property type="entry name" value="Periplasmic binding protein-like II"/>
    <property type="match status" value="1"/>
</dbReference>
<dbReference type="Proteomes" id="UP000676967">
    <property type="component" value="Chromosome"/>
</dbReference>
<keyword evidence="4" id="KW-0804">Transcription</keyword>
<dbReference type="Gene3D" id="3.40.190.290">
    <property type="match status" value="1"/>
</dbReference>
<dbReference type="PANTHER" id="PTHR30346:SF28">
    <property type="entry name" value="HTH-TYPE TRANSCRIPTIONAL REGULATOR CYNR"/>
    <property type="match status" value="1"/>
</dbReference>
<dbReference type="EMBL" id="AP023356">
    <property type="protein sequence ID" value="BCJ47224.1"/>
    <property type="molecule type" value="Genomic_DNA"/>
</dbReference>
<feature type="domain" description="HTH lysR-type" evidence="5">
    <location>
        <begin position="1"/>
        <end position="58"/>
    </location>
</feature>
<dbReference type="InterPro" id="IPR005119">
    <property type="entry name" value="LysR_subst-bd"/>
</dbReference>
<organism evidence="6 7">
    <name type="scientific">Actinoplanes ianthinogenes</name>
    <dbReference type="NCBI Taxonomy" id="122358"/>
    <lineage>
        <taxon>Bacteria</taxon>
        <taxon>Bacillati</taxon>
        <taxon>Actinomycetota</taxon>
        <taxon>Actinomycetes</taxon>
        <taxon>Micromonosporales</taxon>
        <taxon>Micromonosporaceae</taxon>
        <taxon>Actinoplanes</taxon>
    </lineage>
</organism>
<dbReference type="PROSITE" id="PS50931">
    <property type="entry name" value="HTH_LYSR"/>
    <property type="match status" value="1"/>
</dbReference>
<evidence type="ECO:0000256" key="1">
    <source>
        <dbReference type="ARBA" id="ARBA00009437"/>
    </source>
</evidence>
<name>A0ABN6CRG6_9ACTN</name>
<keyword evidence="2" id="KW-0805">Transcription regulation</keyword>
<evidence type="ECO:0000256" key="3">
    <source>
        <dbReference type="ARBA" id="ARBA00023125"/>
    </source>
</evidence>
<dbReference type="InterPro" id="IPR036388">
    <property type="entry name" value="WH-like_DNA-bd_sf"/>
</dbReference>
<dbReference type="PANTHER" id="PTHR30346">
    <property type="entry name" value="TRANSCRIPTIONAL DUAL REGULATOR HCAR-RELATED"/>
    <property type="match status" value="1"/>
</dbReference>
<dbReference type="Gene3D" id="1.10.10.10">
    <property type="entry name" value="Winged helix-like DNA-binding domain superfamily/Winged helix DNA-binding domain"/>
    <property type="match status" value="1"/>
</dbReference>
<evidence type="ECO:0000256" key="4">
    <source>
        <dbReference type="ARBA" id="ARBA00023163"/>
    </source>
</evidence>
<reference evidence="6 7" key="1">
    <citation type="submission" date="2020-08" db="EMBL/GenBank/DDBJ databases">
        <title>Whole genome shotgun sequence of Actinoplanes ianthinogenes NBRC 13996.</title>
        <authorList>
            <person name="Komaki H."/>
            <person name="Tamura T."/>
        </authorList>
    </citation>
    <scope>NUCLEOTIDE SEQUENCE [LARGE SCALE GENOMIC DNA]</scope>
    <source>
        <strain evidence="6 7">NBRC 13996</strain>
    </source>
</reference>
<evidence type="ECO:0000256" key="2">
    <source>
        <dbReference type="ARBA" id="ARBA00023015"/>
    </source>
</evidence>
<keyword evidence="3" id="KW-0238">DNA-binding</keyword>
<accession>A0ABN6CRG6</accession>
<protein>
    <submittedName>
        <fullName evidence="6">Transcriptional regulator</fullName>
    </submittedName>
</protein>
<dbReference type="Pfam" id="PF03466">
    <property type="entry name" value="LysR_substrate"/>
    <property type="match status" value="1"/>
</dbReference>
<dbReference type="InterPro" id="IPR000847">
    <property type="entry name" value="LysR_HTH_N"/>
</dbReference>